<keyword evidence="2" id="KW-1133">Transmembrane helix</keyword>
<evidence type="ECO:0000256" key="2">
    <source>
        <dbReference type="SAM" id="Phobius"/>
    </source>
</evidence>
<dbReference type="EMBL" id="WMBF01000166">
    <property type="protein sequence ID" value="MBW5423195.1"/>
    <property type="molecule type" value="Genomic_DNA"/>
</dbReference>
<sequence>MVLTESPVRRASSPMERRVFMRSTLPSPFTGDSSRRARLGVGHHPPARGDPVTAPDETALERLAEEIGERAAGAVVFGDAVTAEGVTVIPVAEVGCGFGLGPTPVSSDGADASGGLQVGGAGGLRARPRGFIEIKDGAATYRPLPNPWLTAALPLAAFLAGTAVPRLVRLIAQRRASPQRRPK</sequence>
<name>A0ABS6YQ23_9ACTN</name>
<reference evidence="3 4" key="1">
    <citation type="submission" date="2019-11" db="EMBL/GenBank/DDBJ databases">
        <authorList>
            <person name="Ay H."/>
        </authorList>
    </citation>
    <scope>NUCLEOTIDE SEQUENCE [LARGE SCALE GENOMIC DNA]</scope>
    <source>
        <strain evidence="3 4">BG9H</strain>
    </source>
</reference>
<comment type="caution">
    <text evidence="3">The sequence shown here is derived from an EMBL/GenBank/DDBJ whole genome shotgun (WGS) entry which is preliminary data.</text>
</comment>
<dbReference type="Pfam" id="PF09579">
    <property type="entry name" value="Spore_YtfJ"/>
    <property type="match status" value="1"/>
</dbReference>
<feature type="transmembrane region" description="Helical" evidence="2">
    <location>
        <begin position="148"/>
        <end position="172"/>
    </location>
</feature>
<evidence type="ECO:0000313" key="4">
    <source>
        <dbReference type="Proteomes" id="UP001197114"/>
    </source>
</evidence>
<keyword evidence="4" id="KW-1185">Reference proteome</keyword>
<keyword evidence="2" id="KW-0812">Transmembrane</keyword>
<protein>
    <submittedName>
        <fullName evidence="3">Sporulation protein</fullName>
    </submittedName>
</protein>
<evidence type="ECO:0000256" key="1">
    <source>
        <dbReference type="SAM" id="MobiDB-lite"/>
    </source>
</evidence>
<accession>A0ABS6YQ23</accession>
<organism evidence="3 4">
    <name type="scientific">Streptomyces anatolicus</name>
    <dbReference type="NCBI Taxonomy" id="2675858"/>
    <lineage>
        <taxon>Bacteria</taxon>
        <taxon>Bacillati</taxon>
        <taxon>Actinomycetota</taxon>
        <taxon>Actinomycetes</taxon>
        <taxon>Kitasatosporales</taxon>
        <taxon>Streptomycetaceae</taxon>
        <taxon>Streptomyces</taxon>
    </lineage>
</organism>
<feature type="region of interest" description="Disordered" evidence="1">
    <location>
        <begin position="23"/>
        <end position="54"/>
    </location>
</feature>
<proteinExistence type="predicted"/>
<gene>
    <name evidence="3" type="ORF">GKQ77_16760</name>
</gene>
<dbReference type="InterPro" id="IPR014229">
    <property type="entry name" value="Spore_YtfJ"/>
</dbReference>
<keyword evidence="2" id="KW-0472">Membrane</keyword>
<evidence type="ECO:0000313" key="3">
    <source>
        <dbReference type="EMBL" id="MBW5423195.1"/>
    </source>
</evidence>
<dbReference type="Proteomes" id="UP001197114">
    <property type="component" value="Unassembled WGS sequence"/>
</dbReference>